<name>A0A183CVK3_9BILA</name>
<accession>A0A183CVK3</accession>
<feature type="transmembrane region" description="Helical" evidence="1">
    <location>
        <begin position="21"/>
        <end position="40"/>
    </location>
</feature>
<evidence type="ECO:0000313" key="3">
    <source>
        <dbReference type="Proteomes" id="UP000271098"/>
    </source>
</evidence>
<keyword evidence="1" id="KW-0472">Membrane</keyword>
<dbReference type="Proteomes" id="UP000271098">
    <property type="component" value="Unassembled WGS sequence"/>
</dbReference>
<feature type="transmembrane region" description="Helical" evidence="1">
    <location>
        <begin position="46"/>
        <end position="64"/>
    </location>
</feature>
<proteinExistence type="predicted"/>
<evidence type="ECO:0000256" key="1">
    <source>
        <dbReference type="SAM" id="Phobius"/>
    </source>
</evidence>
<sequence>MPWDNENLYKMKSTEHLRAALSDWMAWLTGFSVLPSFWMAGFSADASGVVADGVLPVVAFAFYSDNDAASCIRKSNTMKRRAM</sequence>
<evidence type="ECO:0000313" key="2">
    <source>
        <dbReference type="EMBL" id="VDK28186.1"/>
    </source>
</evidence>
<dbReference type="EMBL" id="UYRT01000434">
    <property type="protein sequence ID" value="VDK28186.1"/>
    <property type="molecule type" value="Genomic_DNA"/>
</dbReference>
<dbReference type="WBParaSite" id="GPUH_0000049401-mRNA-1">
    <property type="protein sequence ID" value="GPUH_0000049401-mRNA-1"/>
    <property type="gene ID" value="GPUH_0000049401"/>
</dbReference>
<keyword evidence="1" id="KW-1133">Transmembrane helix</keyword>
<keyword evidence="1" id="KW-0812">Transmembrane</keyword>
<protein>
    <submittedName>
        <fullName evidence="4">Transmembrane protein</fullName>
    </submittedName>
</protein>
<keyword evidence="3" id="KW-1185">Reference proteome</keyword>
<evidence type="ECO:0000313" key="4">
    <source>
        <dbReference type="WBParaSite" id="GPUH_0000049401-mRNA-1"/>
    </source>
</evidence>
<reference evidence="4" key="1">
    <citation type="submission" date="2016-06" db="UniProtKB">
        <authorList>
            <consortium name="WormBaseParasite"/>
        </authorList>
    </citation>
    <scope>IDENTIFICATION</scope>
</reference>
<dbReference type="AlphaFoldDB" id="A0A183CVK3"/>
<reference evidence="2 3" key="2">
    <citation type="submission" date="2018-11" db="EMBL/GenBank/DDBJ databases">
        <authorList>
            <consortium name="Pathogen Informatics"/>
        </authorList>
    </citation>
    <scope>NUCLEOTIDE SEQUENCE [LARGE SCALE GENOMIC DNA]</scope>
</reference>
<organism evidence="4">
    <name type="scientific">Gongylonema pulchrum</name>
    <dbReference type="NCBI Taxonomy" id="637853"/>
    <lineage>
        <taxon>Eukaryota</taxon>
        <taxon>Metazoa</taxon>
        <taxon>Ecdysozoa</taxon>
        <taxon>Nematoda</taxon>
        <taxon>Chromadorea</taxon>
        <taxon>Rhabditida</taxon>
        <taxon>Spirurina</taxon>
        <taxon>Spiruromorpha</taxon>
        <taxon>Spiruroidea</taxon>
        <taxon>Gongylonematidae</taxon>
        <taxon>Gongylonema</taxon>
    </lineage>
</organism>
<gene>
    <name evidence="2" type="ORF">GPUH_LOCUS494</name>
</gene>